<sequence>MALNSATLKLVREYEGFVDHWYPDPAHGWKVPTCCIGHTDAAGDPKYADTKSKRFSEGEAYDILAKDLRAVEAMVNRAVKVPLNANQRGALVSFTFNLGGGNLNKSTLLKKLNRGDYKGASKEFSKWINAAGKPMAGLKRRREAERLLFLSTEGLDDAPAPSTPKSTKSPLAALAAALAVIVAAAVTFLKAKGILP</sequence>
<dbReference type="InterPro" id="IPR023346">
    <property type="entry name" value="Lysozyme-like_dom_sf"/>
</dbReference>
<dbReference type="Pfam" id="PF00959">
    <property type="entry name" value="Phage_lysozyme"/>
    <property type="match status" value="1"/>
</dbReference>
<evidence type="ECO:0000256" key="3">
    <source>
        <dbReference type="ARBA" id="ARBA00022638"/>
    </source>
</evidence>
<dbReference type="InterPro" id="IPR002196">
    <property type="entry name" value="Glyco_hydro_24"/>
</dbReference>
<feature type="transmembrane region" description="Helical" evidence="8">
    <location>
        <begin position="171"/>
        <end position="189"/>
    </location>
</feature>
<keyword evidence="8" id="KW-1133">Transmembrane helix</keyword>
<reference evidence="9 10" key="1">
    <citation type="submission" date="2023-02" db="EMBL/GenBank/DDBJ databases">
        <title>Devosia algicola sp. nov., isolated from the phycosphere of marine algae.</title>
        <authorList>
            <person name="Kim J.M."/>
            <person name="Lee J.K."/>
            <person name="Choi B.J."/>
            <person name="Bayburt H."/>
            <person name="Jeon C.O."/>
        </authorList>
    </citation>
    <scope>NUCLEOTIDE SEQUENCE [LARGE SCALE GENOMIC DNA]</scope>
    <source>
        <strain evidence="9 10">G20-9</strain>
    </source>
</reference>
<comment type="catalytic activity">
    <reaction evidence="1 7">
        <text>Hydrolysis of (1-&gt;4)-beta-linkages between N-acetylmuramic acid and N-acetyl-D-glucosamine residues in a peptidoglycan and between N-acetyl-D-glucosamine residues in chitodextrins.</text>
        <dbReference type="EC" id="3.2.1.17"/>
    </reaction>
</comment>
<keyword evidence="5" id="KW-1035">Host cytoplasm</keyword>
<evidence type="ECO:0000313" key="10">
    <source>
        <dbReference type="Proteomes" id="UP001220530"/>
    </source>
</evidence>
<protein>
    <recommendedName>
        <fullName evidence="7">Lysozyme</fullName>
        <ecNumber evidence="7">3.2.1.17</ecNumber>
    </recommendedName>
</protein>
<keyword evidence="10" id="KW-1185">Reference proteome</keyword>
<keyword evidence="2 7" id="KW-0929">Antimicrobial</keyword>
<keyword evidence="8" id="KW-0472">Membrane</keyword>
<dbReference type="EC" id="3.2.1.17" evidence="7"/>
<evidence type="ECO:0000256" key="4">
    <source>
        <dbReference type="ARBA" id="ARBA00022801"/>
    </source>
</evidence>
<evidence type="ECO:0000313" key="9">
    <source>
        <dbReference type="EMBL" id="WDR03614.1"/>
    </source>
</evidence>
<dbReference type="InterPro" id="IPR033907">
    <property type="entry name" value="Endolysin_autolysin"/>
</dbReference>
<keyword evidence="6 7" id="KW-0326">Glycosidase</keyword>
<evidence type="ECO:0000256" key="5">
    <source>
        <dbReference type="ARBA" id="ARBA00023200"/>
    </source>
</evidence>
<organism evidence="9 10">
    <name type="scientific">Devosia algicola</name>
    <dbReference type="NCBI Taxonomy" id="3026418"/>
    <lineage>
        <taxon>Bacteria</taxon>
        <taxon>Pseudomonadati</taxon>
        <taxon>Pseudomonadota</taxon>
        <taxon>Alphaproteobacteria</taxon>
        <taxon>Hyphomicrobiales</taxon>
        <taxon>Devosiaceae</taxon>
        <taxon>Devosia</taxon>
    </lineage>
</organism>
<proteinExistence type="inferred from homology"/>
<dbReference type="RefSeq" id="WP_282220004.1">
    <property type="nucleotide sequence ID" value="NZ_CP118246.1"/>
</dbReference>
<dbReference type="InterPro" id="IPR023347">
    <property type="entry name" value="Lysozyme_dom_sf"/>
</dbReference>
<evidence type="ECO:0000256" key="8">
    <source>
        <dbReference type="SAM" id="Phobius"/>
    </source>
</evidence>
<keyword evidence="4 7" id="KW-0378">Hydrolase</keyword>
<dbReference type="Gene3D" id="1.10.530.40">
    <property type="match status" value="1"/>
</dbReference>
<comment type="similarity">
    <text evidence="7">Belongs to the glycosyl hydrolase 24 family.</text>
</comment>
<dbReference type="HAMAP" id="MF_04110">
    <property type="entry name" value="ENDOLYSIN_T4"/>
    <property type="match status" value="1"/>
</dbReference>
<name>A0ABY7YQK6_9HYPH</name>
<evidence type="ECO:0000256" key="1">
    <source>
        <dbReference type="ARBA" id="ARBA00000632"/>
    </source>
</evidence>
<accession>A0ABY7YQK6</accession>
<keyword evidence="8" id="KW-0812">Transmembrane</keyword>
<dbReference type="SUPFAM" id="SSF53955">
    <property type="entry name" value="Lysozyme-like"/>
    <property type="match status" value="1"/>
</dbReference>
<dbReference type="InterPro" id="IPR034690">
    <property type="entry name" value="Endolysin_T4_type"/>
</dbReference>
<evidence type="ECO:0000256" key="2">
    <source>
        <dbReference type="ARBA" id="ARBA00022529"/>
    </source>
</evidence>
<evidence type="ECO:0000256" key="6">
    <source>
        <dbReference type="ARBA" id="ARBA00023295"/>
    </source>
</evidence>
<dbReference type="PANTHER" id="PTHR38107">
    <property type="match status" value="1"/>
</dbReference>
<dbReference type="CDD" id="cd00737">
    <property type="entry name" value="lyz_endolysin_autolysin"/>
    <property type="match status" value="1"/>
</dbReference>
<dbReference type="InterPro" id="IPR051018">
    <property type="entry name" value="Bacteriophage_GH24"/>
</dbReference>
<dbReference type="PANTHER" id="PTHR38107:SF3">
    <property type="entry name" value="LYSOZYME RRRD-RELATED"/>
    <property type="match status" value="1"/>
</dbReference>
<dbReference type="Proteomes" id="UP001220530">
    <property type="component" value="Chromosome"/>
</dbReference>
<evidence type="ECO:0000256" key="7">
    <source>
        <dbReference type="RuleBase" id="RU003788"/>
    </source>
</evidence>
<gene>
    <name evidence="9" type="ORF">PSQ19_05970</name>
</gene>
<dbReference type="EMBL" id="CP118246">
    <property type="protein sequence ID" value="WDR03614.1"/>
    <property type="molecule type" value="Genomic_DNA"/>
</dbReference>
<keyword evidence="3 7" id="KW-0081">Bacteriolytic enzyme</keyword>